<dbReference type="AlphaFoldDB" id="A0A6V8PFQ5"/>
<accession>A0A6V8PFQ5</accession>
<protein>
    <submittedName>
        <fullName evidence="1">Uncharacterized protein</fullName>
    </submittedName>
</protein>
<dbReference type="Proteomes" id="UP000588083">
    <property type="component" value="Unassembled WGS sequence"/>
</dbReference>
<evidence type="ECO:0000313" key="2">
    <source>
        <dbReference type="Proteomes" id="UP000588083"/>
    </source>
</evidence>
<reference evidence="1 2" key="1">
    <citation type="journal article" date="2020" name="Front. Microbiol.">
        <title>Single-cell genomics of novel Actinobacteria with the Wood-Ljungdahl pathway discovered in a serpentinizing system.</title>
        <authorList>
            <person name="Merino N."/>
            <person name="Kawai M."/>
            <person name="Boyd E.S."/>
            <person name="Colman D.R."/>
            <person name="McGlynn S.E."/>
            <person name="Nealson K.H."/>
            <person name="Kurokawa K."/>
            <person name="Hongoh Y."/>
        </authorList>
    </citation>
    <scope>NUCLEOTIDE SEQUENCE [LARGE SCALE GENOMIC DNA]</scope>
    <source>
        <strain evidence="1 2">S34</strain>
    </source>
</reference>
<keyword evidence="2" id="KW-1185">Reference proteome</keyword>
<gene>
    <name evidence="1" type="ORF">HKBW3S34_02007</name>
</gene>
<dbReference type="EMBL" id="BLRZ01000161">
    <property type="protein sequence ID" value="GFP31088.1"/>
    <property type="molecule type" value="Genomic_DNA"/>
</dbReference>
<organism evidence="1 2">
    <name type="scientific">Candidatus Hakubella thermalkaliphila</name>
    <dbReference type="NCBI Taxonomy" id="2754717"/>
    <lineage>
        <taxon>Bacteria</taxon>
        <taxon>Bacillati</taxon>
        <taxon>Actinomycetota</taxon>
        <taxon>Actinomycetota incertae sedis</taxon>
        <taxon>Candidatus Hakubellales</taxon>
        <taxon>Candidatus Hakubellaceae</taxon>
        <taxon>Candidatus Hakubella</taxon>
    </lineage>
</organism>
<sequence length="35" mass="3831">MASGSIVKREGKRGAVYAIVARMDAAIIRRLGKER</sequence>
<evidence type="ECO:0000313" key="1">
    <source>
        <dbReference type="EMBL" id="GFP31088.1"/>
    </source>
</evidence>
<proteinExistence type="predicted"/>
<name>A0A6V8PFQ5_9ACTN</name>
<comment type="caution">
    <text evidence="1">The sequence shown here is derived from an EMBL/GenBank/DDBJ whole genome shotgun (WGS) entry which is preliminary data.</text>
</comment>